<dbReference type="Proteomes" id="UP000754226">
    <property type="component" value="Unassembled WGS sequence"/>
</dbReference>
<dbReference type="Pfam" id="PF13672">
    <property type="entry name" value="PP2C_2"/>
    <property type="match status" value="1"/>
</dbReference>
<evidence type="ECO:0000259" key="1">
    <source>
        <dbReference type="PROSITE" id="PS51746"/>
    </source>
</evidence>
<protein>
    <submittedName>
        <fullName evidence="2">Stp1/IreP family PP2C-type Ser/Thr phosphatase</fullName>
    </submittedName>
</protein>
<accession>A0A943EHR0</accession>
<dbReference type="PROSITE" id="PS51746">
    <property type="entry name" value="PPM_2"/>
    <property type="match status" value="1"/>
</dbReference>
<evidence type="ECO:0000313" key="3">
    <source>
        <dbReference type="Proteomes" id="UP000754226"/>
    </source>
</evidence>
<dbReference type="AlphaFoldDB" id="A0A943EHR0"/>
<reference evidence="2" key="1">
    <citation type="submission" date="2021-02" db="EMBL/GenBank/DDBJ databases">
        <title>Infant gut strain persistence is associated with maternal origin, phylogeny, and functional potential including surface adhesion and iron acquisition.</title>
        <authorList>
            <person name="Lou Y.C."/>
        </authorList>
    </citation>
    <scope>NUCLEOTIDE SEQUENCE</scope>
    <source>
        <strain evidence="2">L3_106_000M1_dasL3_106_000M1_concoct_15</strain>
    </source>
</reference>
<dbReference type="EMBL" id="JAGZCZ010000007">
    <property type="protein sequence ID" value="MBS5520063.1"/>
    <property type="molecule type" value="Genomic_DNA"/>
</dbReference>
<organism evidence="2 3">
    <name type="scientific">Acidaminococcus intestini</name>
    <dbReference type="NCBI Taxonomy" id="187327"/>
    <lineage>
        <taxon>Bacteria</taxon>
        <taxon>Bacillati</taxon>
        <taxon>Bacillota</taxon>
        <taxon>Negativicutes</taxon>
        <taxon>Acidaminococcales</taxon>
        <taxon>Acidaminococcaceae</taxon>
        <taxon>Acidaminococcus</taxon>
    </lineage>
</organism>
<dbReference type="SUPFAM" id="SSF81606">
    <property type="entry name" value="PP2C-like"/>
    <property type="match status" value="1"/>
</dbReference>
<name>A0A943EHR0_9FIRM</name>
<dbReference type="SMART" id="SM00332">
    <property type="entry name" value="PP2Cc"/>
    <property type="match status" value="1"/>
</dbReference>
<dbReference type="Gene3D" id="3.60.40.10">
    <property type="entry name" value="PPM-type phosphatase domain"/>
    <property type="match status" value="1"/>
</dbReference>
<dbReference type="InterPro" id="IPR015655">
    <property type="entry name" value="PP2C"/>
</dbReference>
<dbReference type="SMART" id="SM00331">
    <property type="entry name" value="PP2C_SIG"/>
    <property type="match status" value="1"/>
</dbReference>
<comment type="caution">
    <text evidence="2">The sequence shown here is derived from an EMBL/GenBank/DDBJ whole genome shotgun (WGS) entry which is preliminary data.</text>
</comment>
<proteinExistence type="predicted"/>
<dbReference type="GO" id="GO:0004722">
    <property type="term" value="F:protein serine/threonine phosphatase activity"/>
    <property type="evidence" value="ECO:0007669"/>
    <property type="project" value="InterPro"/>
</dbReference>
<evidence type="ECO:0000313" key="2">
    <source>
        <dbReference type="EMBL" id="MBS5520063.1"/>
    </source>
</evidence>
<dbReference type="InterPro" id="IPR036457">
    <property type="entry name" value="PPM-type-like_dom_sf"/>
</dbReference>
<gene>
    <name evidence="2" type="ORF">KHX13_07030</name>
</gene>
<sequence>MIAVSRTNRGLVRHNNEDSVLVREPDLFAIADGMGGADAGEVASYEAVHLLESLDLSQVDRSNILSSLETAIIRINKKIFDLASEKKALSGMGTTLTALYLPNRETAYVAHVGDSRIYLYGEGLLRQVTSDHSYVAELLRHKKITAEEARTSSQKHVITRAVGVEPTVAVDTFEILLGSAQKLLLCSDGLTNMISEAEIERIMGDRNLDRLADGLMNGAMTAGGDDNISFIIIDLEAAEWKKE</sequence>
<dbReference type="InterPro" id="IPR001932">
    <property type="entry name" value="PPM-type_phosphatase-like_dom"/>
</dbReference>
<feature type="domain" description="PPM-type phosphatase" evidence="1">
    <location>
        <begin position="2"/>
        <end position="235"/>
    </location>
</feature>
<dbReference type="PANTHER" id="PTHR47992">
    <property type="entry name" value="PROTEIN PHOSPHATASE"/>
    <property type="match status" value="1"/>
</dbReference>
<dbReference type="CDD" id="cd00143">
    <property type="entry name" value="PP2Cc"/>
    <property type="match status" value="1"/>
</dbReference>
<dbReference type="NCBIfam" id="NF033484">
    <property type="entry name" value="Stp1_PP2C_phos"/>
    <property type="match status" value="1"/>
</dbReference>